<dbReference type="PANTHER" id="PTHR23089">
    <property type="entry name" value="HISTIDINE TRIAD HIT PROTEIN"/>
    <property type="match status" value="1"/>
</dbReference>
<dbReference type="Gene3D" id="3.30.428.10">
    <property type="entry name" value="HIT-like"/>
    <property type="match status" value="1"/>
</dbReference>
<feature type="active site" description="Tele-AMP-histidine intermediate" evidence="1">
    <location>
        <position position="96"/>
    </location>
</feature>
<dbReference type="EMBL" id="LCKS01000010">
    <property type="protein sequence ID" value="KKU02611.1"/>
    <property type="molecule type" value="Genomic_DNA"/>
</dbReference>
<proteinExistence type="predicted"/>
<name>A0A0G1M336_9BACT</name>
<evidence type="ECO:0000313" key="4">
    <source>
        <dbReference type="EMBL" id="KKU02611.1"/>
    </source>
</evidence>
<dbReference type="Proteomes" id="UP000034264">
    <property type="component" value="Unassembled WGS sequence"/>
</dbReference>
<sequence length="102" mass="11492">MQDCIFCKIVAGELPSQKRYEDEEIVVFDDISYDAPVHVLVVTKKHVENTAEAGADLAGKLMQVAEEMAKKLQITEGYQILMNGGRYREVAHLHYHLKGGMK</sequence>
<dbReference type="InterPro" id="IPR011146">
    <property type="entry name" value="HIT-like"/>
</dbReference>
<evidence type="ECO:0000256" key="2">
    <source>
        <dbReference type="PROSITE-ProRule" id="PRU00464"/>
    </source>
</evidence>
<comment type="caution">
    <text evidence="4">The sequence shown here is derived from an EMBL/GenBank/DDBJ whole genome shotgun (WGS) entry which is preliminary data.</text>
</comment>
<dbReference type="InterPro" id="IPR001310">
    <property type="entry name" value="Histidine_triad_HIT"/>
</dbReference>
<reference evidence="4" key="1">
    <citation type="journal article" date="2015" name="Nature">
        <title>rRNA introns, odd ribosomes, and small enigmatic genomes across a large radiation of phyla.</title>
        <authorList>
            <person name="Brown C.T."/>
            <person name="Hug L.A."/>
            <person name="Thomas B.C."/>
            <person name="Sharon I."/>
            <person name="Castelle C.J."/>
            <person name="Singh A."/>
            <person name="Wilkins M.J."/>
            <person name="Williams K.H."/>
            <person name="Banfield J.F."/>
        </authorList>
    </citation>
    <scope>NUCLEOTIDE SEQUENCE [LARGE SCALE GENOMIC DNA]</scope>
</reference>
<feature type="domain" description="HIT" evidence="3">
    <location>
        <begin position="5"/>
        <end position="102"/>
    </location>
</feature>
<feature type="short sequence motif" description="Histidine triad motif" evidence="2">
    <location>
        <begin position="92"/>
        <end position="96"/>
    </location>
</feature>
<dbReference type="PATRIC" id="fig|1618366.3.peg.712"/>
<dbReference type="PROSITE" id="PS51084">
    <property type="entry name" value="HIT_2"/>
    <property type="match status" value="1"/>
</dbReference>
<evidence type="ECO:0000256" key="1">
    <source>
        <dbReference type="PIRSR" id="PIRSR601310-1"/>
    </source>
</evidence>
<dbReference type="PRINTS" id="PR00332">
    <property type="entry name" value="HISTRIAD"/>
</dbReference>
<dbReference type="GO" id="GO:0003824">
    <property type="term" value="F:catalytic activity"/>
    <property type="evidence" value="ECO:0007669"/>
    <property type="project" value="InterPro"/>
</dbReference>
<accession>A0A0G1M336</accession>
<dbReference type="SUPFAM" id="SSF54197">
    <property type="entry name" value="HIT-like"/>
    <property type="match status" value="1"/>
</dbReference>
<protein>
    <submittedName>
        <fullName evidence="4">Histidine triad (HIT) protein</fullName>
    </submittedName>
</protein>
<dbReference type="InterPro" id="IPR036265">
    <property type="entry name" value="HIT-like_sf"/>
</dbReference>
<evidence type="ECO:0000259" key="3">
    <source>
        <dbReference type="PROSITE" id="PS51084"/>
    </source>
</evidence>
<gene>
    <name evidence="4" type="ORF">UX05_C0010G0003</name>
</gene>
<organism evidence="4">
    <name type="scientific">Candidatus Amesbacteria bacterium GW2011_GWC2_45_19</name>
    <dbReference type="NCBI Taxonomy" id="1618366"/>
    <lineage>
        <taxon>Bacteria</taxon>
        <taxon>Candidatus Amesiibacteriota</taxon>
    </lineage>
</organism>
<dbReference type="Pfam" id="PF01230">
    <property type="entry name" value="HIT"/>
    <property type="match status" value="1"/>
</dbReference>
<dbReference type="AlphaFoldDB" id="A0A0G1M336"/>